<comment type="similarity">
    <text evidence="1">Belongs to the short-chain dehydrogenases/reductases (SDR) family.</text>
</comment>
<dbReference type="PRINTS" id="PR00081">
    <property type="entry name" value="GDHRDH"/>
</dbReference>
<proteinExistence type="inferred from homology"/>
<evidence type="ECO:0000256" key="1">
    <source>
        <dbReference type="ARBA" id="ARBA00006484"/>
    </source>
</evidence>
<comment type="caution">
    <text evidence="3">The sequence shown here is derived from an EMBL/GenBank/DDBJ whole genome shotgun (WGS) entry which is preliminary data.</text>
</comment>
<gene>
    <name evidence="3" type="ORF">PG993_002223</name>
</gene>
<accession>A0ABR1TYQ2</accession>
<protein>
    <recommendedName>
        <fullName evidence="5">Retinol dehydrogenase 12</fullName>
    </recommendedName>
</protein>
<dbReference type="Proteomes" id="UP001444661">
    <property type="component" value="Unassembled WGS sequence"/>
</dbReference>
<dbReference type="InterPro" id="IPR036291">
    <property type="entry name" value="NAD(P)-bd_dom_sf"/>
</dbReference>
<keyword evidence="2" id="KW-0560">Oxidoreductase</keyword>
<evidence type="ECO:0008006" key="5">
    <source>
        <dbReference type="Google" id="ProtNLM"/>
    </source>
</evidence>
<evidence type="ECO:0000313" key="3">
    <source>
        <dbReference type="EMBL" id="KAK8050838.1"/>
    </source>
</evidence>
<dbReference type="PANTHER" id="PTHR24320">
    <property type="entry name" value="RETINOL DEHYDROGENASE"/>
    <property type="match status" value="1"/>
</dbReference>
<reference evidence="3 4" key="1">
    <citation type="submission" date="2023-01" db="EMBL/GenBank/DDBJ databases">
        <title>Analysis of 21 Apiospora genomes using comparative genomics revels a genus with tremendous synthesis potential of carbohydrate active enzymes and secondary metabolites.</title>
        <authorList>
            <person name="Sorensen T."/>
        </authorList>
    </citation>
    <scope>NUCLEOTIDE SEQUENCE [LARGE SCALE GENOMIC DNA]</scope>
    <source>
        <strain evidence="3 4">CBS 33761</strain>
    </source>
</reference>
<name>A0ABR1TYQ2_9PEZI</name>
<dbReference type="Gene3D" id="3.40.50.720">
    <property type="entry name" value="NAD(P)-binding Rossmann-like Domain"/>
    <property type="match status" value="1"/>
</dbReference>
<evidence type="ECO:0000256" key="2">
    <source>
        <dbReference type="ARBA" id="ARBA00023002"/>
    </source>
</evidence>
<dbReference type="EMBL" id="JAQQWK010000002">
    <property type="protein sequence ID" value="KAK8050838.1"/>
    <property type="molecule type" value="Genomic_DNA"/>
</dbReference>
<dbReference type="InterPro" id="IPR002347">
    <property type="entry name" value="SDR_fam"/>
</dbReference>
<dbReference type="PANTHER" id="PTHR24320:SF33">
    <property type="entry name" value="OXIDOREDUCTASE BLI-4, MITOCHONDRIAL-RELATED"/>
    <property type="match status" value="1"/>
</dbReference>
<organism evidence="3 4">
    <name type="scientific">Apiospora rasikravindrae</name>
    <dbReference type="NCBI Taxonomy" id="990691"/>
    <lineage>
        <taxon>Eukaryota</taxon>
        <taxon>Fungi</taxon>
        <taxon>Dikarya</taxon>
        <taxon>Ascomycota</taxon>
        <taxon>Pezizomycotina</taxon>
        <taxon>Sordariomycetes</taxon>
        <taxon>Xylariomycetidae</taxon>
        <taxon>Amphisphaeriales</taxon>
        <taxon>Apiosporaceae</taxon>
        <taxon>Apiospora</taxon>
    </lineage>
</organism>
<keyword evidence="4" id="KW-1185">Reference proteome</keyword>
<dbReference type="SUPFAM" id="SSF51735">
    <property type="entry name" value="NAD(P)-binding Rossmann-fold domains"/>
    <property type="match status" value="1"/>
</dbReference>
<evidence type="ECO:0000313" key="4">
    <source>
        <dbReference type="Proteomes" id="UP001444661"/>
    </source>
</evidence>
<dbReference type="Pfam" id="PF00106">
    <property type="entry name" value="adh_short"/>
    <property type="match status" value="1"/>
</dbReference>
<sequence>MDTVKNTVGENFGGVAQGLSTHQFKLSDVPDLSGKVAVVTGGSEGIGYGSIHTLLDHNISKVYILSISEEVVKGAKGSIAKDLGEEAVNKTKWITCDLADWKHVKEVAEEIKKDTDRIDILINNAGRGIMTYELTDYGVDRHMAVNHMGHVVLTSHLLPLMKKTAEKGGNTVRIVNLASNAHQGAPSDTKFESLEELNQDLGPNPQYGRSKLAAILYARYFTRKVTEAGHPNLIMNAVHPGLVSTKQSKQHIHEPFPILGYGVSVVMEPFKKSQFEGCVSSMFAATKTDKGGQYICPPAVPEAGSCMAQDDALADRLMELTRKTVMDKTKKDSVDHGCPVDVSH</sequence>